<reference evidence="2" key="1">
    <citation type="journal article" date="2017" name="Genome Announc.">
        <title>Twelve Complete Reference Genomes of Clinical Isolates in the Capnocytophaga Genus.</title>
        <authorList>
            <person name="Villarma A."/>
            <person name="Gulvik C.A."/>
            <person name="Rowe L.A."/>
            <person name="Sheth M."/>
            <person name="Juieng P."/>
            <person name="Nicholson A.C."/>
            <person name="Loparev V.N."/>
            <person name="McQuiston J.R."/>
        </authorList>
    </citation>
    <scope>NUCLEOTIDE SEQUENCE</scope>
    <source>
        <strain evidence="2">KC1668</strain>
    </source>
</reference>
<evidence type="ECO:0000256" key="1">
    <source>
        <dbReference type="SAM" id="Coils"/>
    </source>
</evidence>
<feature type="coiled-coil region" evidence="1">
    <location>
        <begin position="325"/>
        <end position="392"/>
    </location>
</feature>
<evidence type="ECO:0000313" key="3">
    <source>
        <dbReference type="EMBL" id="SQA76497.1"/>
    </source>
</evidence>
<reference evidence="4" key="2">
    <citation type="submission" date="2017-06" db="EMBL/GenBank/DDBJ databases">
        <title>Capnocytophaga spp. assemblies.</title>
        <authorList>
            <person name="Gulvik C.A."/>
        </authorList>
    </citation>
    <scope>NUCLEOTIDE SEQUENCE [LARGE SCALE GENOMIC DNA]</scope>
    <source>
        <strain evidence="4">KC1668</strain>
    </source>
</reference>
<dbReference type="Proteomes" id="UP000249902">
    <property type="component" value="Unassembled WGS sequence"/>
</dbReference>
<dbReference type="EMBL" id="UAVP01000011">
    <property type="protein sequence ID" value="SQA76497.1"/>
    <property type="molecule type" value="Genomic_DNA"/>
</dbReference>
<accession>A0AAX2IDD6</accession>
<dbReference type="RefSeq" id="WP_002682179.1">
    <property type="nucleotide sequence ID" value="NZ_CP022385.1"/>
</dbReference>
<gene>
    <name evidence="2" type="ORF">CGC55_01030</name>
    <name evidence="3" type="ORF">NCTC11653_02422</name>
</gene>
<dbReference type="KEGG" id="cspu:CGC55_01030"/>
<evidence type="ECO:0000313" key="2">
    <source>
        <dbReference type="EMBL" id="ATA83167.1"/>
    </source>
</evidence>
<dbReference type="SUPFAM" id="SSF55486">
    <property type="entry name" value="Metalloproteases ('zincins'), catalytic domain"/>
    <property type="match status" value="1"/>
</dbReference>
<dbReference type="AlphaFoldDB" id="A0AAX2IDD6"/>
<feature type="coiled-coil region" evidence="1">
    <location>
        <begin position="619"/>
        <end position="653"/>
    </location>
</feature>
<dbReference type="Gene3D" id="3.40.390.10">
    <property type="entry name" value="Collagenase (Catalytic Domain)"/>
    <property type="match status" value="1"/>
</dbReference>
<evidence type="ECO:0008006" key="6">
    <source>
        <dbReference type="Google" id="ProtNLM"/>
    </source>
</evidence>
<name>A0AAX2IDD6_CAPSP</name>
<evidence type="ECO:0000313" key="5">
    <source>
        <dbReference type="Proteomes" id="UP000249902"/>
    </source>
</evidence>
<protein>
    <recommendedName>
        <fullName evidence="6">Peptidase M10 metallopeptidase domain-containing protein</fullName>
    </recommendedName>
</protein>
<reference evidence="3 5" key="3">
    <citation type="submission" date="2018-06" db="EMBL/GenBank/DDBJ databases">
        <authorList>
            <consortium name="Pathogen Informatics"/>
            <person name="Doyle S."/>
        </authorList>
    </citation>
    <scope>NUCLEOTIDE SEQUENCE [LARGE SCALE GENOMIC DNA]</scope>
    <source>
        <strain evidence="3 5">NCTC11653</strain>
    </source>
</reference>
<evidence type="ECO:0000313" key="4">
    <source>
        <dbReference type="Proteomes" id="UP000217301"/>
    </source>
</evidence>
<keyword evidence="4" id="KW-1185">Reference proteome</keyword>
<dbReference type="EMBL" id="CP022385">
    <property type="protein sequence ID" value="ATA83167.1"/>
    <property type="molecule type" value="Genomic_DNA"/>
</dbReference>
<sequence length="887" mass="103431">MSKITICEGNIKWTSKGNTVLHAFDGDISFSAGECNIWSGEQGNETGEYIAEVVGHQNEKFIACIDFYRSREHSEGKYGKLDTQYNGEFGFDRFDSKVCAEGLFSEYEKIRTVLTSENTYGKEKVYLCPYLSIWPPEIKVDGKTIKKKNEVTLFVKANKATDISKKNERATKATIVFSLEGENLKNEIVISPNKLDLEIGKEAMPISIKCNAPFKKDIKLIAKSVDEGQVLGQLIIKANAVVYQTTLQPIEIIFGSANKDIANDLPTTIDNNFFIELVNFLNTKSLNQAYIHITLASTIKQVTFSKQEFEGKGLFYTKDGNTYLKMGANDDNDELNNNKDELNKLNKKKDQSKASEYSILVENRYVARLNNLQNKQNQKERADKKKQNFINELKKYYKYERGDKLKRVYKCHSKKMVKTIWEKENITTLFEEWKKEEEAYLQMQSNISLDKKGKLHAFFTKDILTAGNPDRKTLAYSKIGSGVSHIFKEAFINADEKAFATIAHELGHALELEHTFSDKLGVYIKGQEDDENEIGSEKNNIEQEIKNFEEIIKNIEEEKNFCRRKKIGKQGYLLLKELRSYYEIICKYIVFSTNPNLSVEIFEKTINDIINKEESEIVEEDVETLIISLENKKQNSEDRISEEKNKLKIVQAEKPKASTKTVEYPKYKEQSTTLENFMDYEQYENSIENNKNFLRKTFYQWQWKEMQEAGIKEVLKILTLLVLLLLSSCSIKKQYYAYESEQKDKEGRPLQYYTLEHQSGRRFKTNIIRFSDLMTYNIFVMIEAGEDYTFFAWSVDTSSTRKPYYETRTAAMFKQTIFEKLYSIDAKKAIFRYKNDVEFSRKIFNETADYLLKERFYTYDLWFPPEMKRVRRIDESKFPKGSVIKWK</sequence>
<dbReference type="Proteomes" id="UP000217301">
    <property type="component" value="Chromosome"/>
</dbReference>
<feature type="coiled-coil region" evidence="1">
    <location>
        <begin position="531"/>
        <end position="565"/>
    </location>
</feature>
<dbReference type="GO" id="GO:0008237">
    <property type="term" value="F:metallopeptidase activity"/>
    <property type="evidence" value="ECO:0007669"/>
    <property type="project" value="InterPro"/>
</dbReference>
<dbReference type="InterPro" id="IPR024079">
    <property type="entry name" value="MetalloPept_cat_dom_sf"/>
</dbReference>
<keyword evidence="1" id="KW-0175">Coiled coil</keyword>
<proteinExistence type="predicted"/>
<organism evidence="3 5">
    <name type="scientific">Capnocytophaga sputigena</name>
    <dbReference type="NCBI Taxonomy" id="1019"/>
    <lineage>
        <taxon>Bacteria</taxon>
        <taxon>Pseudomonadati</taxon>
        <taxon>Bacteroidota</taxon>
        <taxon>Flavobacteriia</taxon>
        <taxon>Flavobacteriales</taxon>
        <taxon>Flavobacteriaceae</taxon>
        <taxon>Capnocytophaga</taxon>
    </lineage>
</organism>